<feature type="region of interest" description="Disordered" evidence="1">
    <location>
        <begin position="1"/>
        <end position="71"/>
    </location>
</feature>
<dbReference type="EMBL" id="CP002339">
    <property type="protein sequence ID" value="AEF02991.1"/>
    <property type="molecule type" value="Genomic_DNA"/>
</dbReference>
<gene>
    <name evidence="2" type="ordered locus">ambt_07290</name>
</gene>
<dbReference type="Proteomes" id="UP000000683">
    <property type="component" value="Chromosome"/>
</dbReference>
<name>F5Z7E8_ALTNA</name>
<sequence>MQISNNTPVYQPIVNDKLEKNHQTAEAEAETETSNCKKKEAEESAIAEANKVNGNNQTEPSEIKQSISVKV</sequence>
<protein>
    <submittedName>
        <fullName evidence="2">Uncharacterized protein</fullName>
    </submittedName>
</protein>
<dbReference type="RefSeq" id="WP_013783931.1">
    <property type="nucleotide sequence ID" value="NC_015554.1"/>
</dbReference>
<proteinExistence type="predicted"/>
<evidence type="ECO:0000256" key="1">
    <source>
        <dbReference type="SAM" id="MobiDB-lite"/>
    </source>
</evidence>
<dbReference type="AlphaFoldDB" id="F5Z7E8"/>
<evidence type="ECO:0000313" key="2">
    <source>
        <dbReference type="EMBL" id="AEF02991.1"/>
    </source>
</evidence>
<reference evidence="2 3" key="1">
    <citation type="journal article" date="2011" name="J. Bacteriol.">
        <title>Complete genome sequence of the polycyclic aromatic hydrocarbon-degrading bacterium Alteromonas sp. strain SN2.</title>
        <authorList>
            <person name="Jin H.M."/>
            <person name="Jeong H."/>
            <person name="Moon E.J."/>
            <person name="Math R.K."/>
            <person name="Lee K."/>
            <person name="Kim H.J."/>
            <person name="Jeon C.O."/>
            <person name="Oh T.K."/>
            <person name="Kim J.F."/>
        </authorList>
    </citation>
    <scope>NUCLEOTIDE SEQUENCE [LARGE SCALE GENOMIC DNA]</scope>
    <source>
        <strain evidence="3">JCM 17741 / KACC 18427 / KCTC 11700BP / SN2</strain>
    </source>
</reference>
<dbReference type="HOGENOM" id="CLU_2731068_0_0_6"/>
<evidence type="ECO:0000313" key="3">
    <source>
        <dbReference type="Proteomes" id="UP000000683"/>
    </source>
</evidence>
<feature type="compositionally biased region" description="Polar residues" evidence="1">
    <location>
        <begin position="52"/>
        <end position="71"/>
    </location>
</feature>
<feature type="compositionally biased region" description="Basic and acidic residues" evidence="1">
    <location>
        <begin position="16"/>
        <end position="25"/>
    </location>
</feature>
<organism evidence="2 3">
    <name type="scientific">Alteromonas naphthalenivorans</name>
    <dbReference type="NCBI Taxonomy" id="715451"/>
    <lineage>
        <taxon>Bacteria</taxon>
        <taxon>Pseudomonadati</taxon>
        <taxon>Pseudomonadota</taxon>
        <taxon>Gammaproteobacteria</taxon>
        <taxon>Alteromonadales</taxon>
        <taxon>Alteromonadaceae</taxon>
        <taxon>Alteromonas/Salinimonas group</taxon>
        <taxon>Alteromonas</taxon>
    </lineage>
</organism>
<dbReference type="KEGG" id="alt:ambt_07290"/>
<keyword evidence="3" id="KW-1185">Reference proteome</keyword>
<accession>F5Z7E8</accession>